<feature type="domain" description="Flavodoxin" evidence="1">
    <location>
        <begin position="4"/>
        <end position="138"/>
    </location>
</feature>
<dbReference type="Pfam" id="PF12724">
    <property type="entry name" value="Flavodoxin_5"/>
    <property type="match status" value="1"/>
</dbReference>
<evidence type="ECO:0000313" key="3">
    <source>
        <dbReference type="Proteomes" id="UP000823927"/>
    </source>
</evidence>
<evidence type="ECO:0000313" key="2">
    <source>
        <dbReference type="EMBL" id="HIS48249.1"/>
    </source>
</evidence>
<reference evidence="2" key="1">
    <citation type="submission" date="2020-10" db="EMBL/GenBank/DDBJ databases">
        <authorList>
            <person name="Gilroy R."/>
        </authorList>
    </citation>
    <scope>NUCLEOTIDE SEQUENCE</scope>
    <source>
        <strain evidence="2">CHK178-757</strain>
    </source>
</reference>
<dbReference type="AlphaFoldDB" id="A0A9D1F6E6"/>
<organism evidence="2 3">
    <name type="scientific">Candidatus Scybalocola faecigallinarum</name>
    <dbReference type="NCBI Taxonomy" id="2840941"/>
    <lineage>
        <taxon>Bacteria</taxon>
        <taxon>Bacillati</taxon>
        <taxon>Bacillota</taxon>
        <taxon>Clostridia</taxon>
        <taxon>Lachnospirales</taxon>
        <taxon>Lachnospiraceae</taxon>
        <taxon>Lachnospiraceae incertae sedis</taxon>
        <taxon>Candidatus Scybalocola (ex Gilroy et al. 2021)</taxon>
    </lineage>
</organism>
<dbReference type="Gene3D" id="3.40.50.360">
    <property type="match status" value="1"/>
</dbReference>
<dbReference type="GO" id="GO:0006783">
    <property type="term" value="P:heme biosynthetic process"/>
    <property type="evidence" value="ECO:0007669"/>
    <property type="project" value="TreeGrafter"/>
</dbReference>
<proteinExistence type="predicted"/>
<dbReference type="InterPro" id="IPR026816">
    <property type="entry name" value="Flavodoxin_dom"/>
</dbReference>
<dbReference type="InterPro" id="IPR029039">
    <property type="entry name" value="Flavoprotein-like_sf"/>
</dbReference>
<protein>
    <recommendedName>
        <fullName evidence="1">Flavodoxin domain-containing protein</fullName>
    </recommendedName>
</protein>
<dbReference type="InterPro" id="IPR052200">
    <property type="entry name" value="Protoporphyrinogen_IX_DH"/>
</dbReference>
<sequence>MQAIIIYGSQYGTTKKYAEKLAEMTNSDICSYDNIKSLSGYDLIVHMGGLYAGGVKGLKQTLKAFPKEGTLFIVTVGLADVHDPENIANIKKSLKSQVPADIYNKAAVFHLRGGIDYSKLGFAHKTMMTLLYKSVKKEPPERQTPENRAIIETFNKKVDFTDFEALKPIAQAMEKKTDSNGGVNP</sequence>
<dbReference type="InterPro" id="IPR001226">
    <property type="entry name" value="Flavodoxin_CS"/>
</dbReference>
<dbReference type="PANTHER" id="PTHR38030">
    <property type="entry name" value="PROTOPORPHYRINOGEN IX DEHYDROGENASE [MENAQUINONE]"/>
    <property type="match status" value="1"/>
</dbReference>
<accession>A0A9D1F6E6</accession>
<dbReference type="EMBL" id="DVIT01000048">
    <property type="protein sequence ID" value="HIS48249.1"/>
    <property type="molecule type" value="Genomic_DNA"/>
</dbReference>
<dbReference type="GO" id="GO:0010181">
    <property type="term" value="F:FMN binding"/>
    <property type="evidence" value="ECO:0007669"/>
    <property type="project" value="InterPro"/>
</dbReference>
<dbReference type="GO" id="GO:0009055">
    <property type="term" value="F:electron transfer activity"/>
    <property type="evidence" value="ECO:0007669"/>
    <property type="project" value="InterPro"/>
</dbReference>
<comment type="caution">
    <text evidence="2">The sequence shown here is derived from an EMBL/GenBank/DDBJ whole genome shotgun (WGS) entry which is preliminary data.</text>
</comment>
<dbReference type="Proteomes" id="UP000823927">
    <property type="component" value="Unassembled WGS sequence"/>
</dbReference>
<gene>
    <name evidence="2" type="ORF">IAB46_11980</name>
</gene>
<dbReference type="PROSITE" id="PS00201">
    <property type="entry name" value="FLAVODOXIN"/>
    <property type="match status" value="1"/>
</dbReference>
<dbReference type="GO" id="GO:0070819">
    <property type="term" value="F:menaquinone-dependent protoporphyrinogen oxidase activity"/>
    <property type="evidence" value="ECO:0007669"/>
    <property type="project" value="TreeGrafter"/>
</dbReference>
<dbReference type="SUPFAM" id="SSF52218">
    <property type="entry name" value="Flavoproteins"/>
    <property type="match status" value="1"/>
</dbReference>
<dbReference type="PANTHER" id="PTHR38030:SF2">
    <property type="entry name" value="PROTOPORPHYRINOGEN IX DEHYDROGENASE [QUINONE]"/>
    <property type="match status" value="1"/>
</dbReference>
<name>A0A9D1F6E6_9FIRM</name>
<reference evidence="2" key="2">
    <citation type="journal article" date="2021" name="PeerJ">
        <title>Extensive microbial diversity within the chicken gut microbiome revealed by metagenomics and culture.</title>
        <authorList>
            <person name="Gilroy R."/>
            <person name="Ravi A."/>
            <person name="Getino M."/>
            <person name="Pursley I."/>
            <person name="Horton D.L."/>
            <person name="Alikhan N.F."/>
            <person name="Baker D."/>
            <person name="Gharbi K."/>
            <person name="Hall N."/>
            <person name="Watson M."/>
            <person name="Adriaenssens E.M."/>
            <person name="Foster-Nyarko E."/>
            <person name="Jarju S."/>
            <person name="Secka A."/>
            <person name="Antonio M."/>
            <person name="Oren A."/>
            <person name="Chaudhuri R.R."/>
            <person name="La Ragione R."/>
            <person name="Hildebrand F."/>
            <person name="Pallen M.J."/>
        </authorList>
    </citation>
    <scope>NUCLEOTIDE SEQUENCE</scope>
    <source>
        <strain evidence="2">CHK178-757</strain>
    </source>
</reference>
<evidence type="ECO:0000259" key="1">
    <source>
        <dbReference type="Pfam" id="PF12724"/>
    </source>
</evidence>